<organism evidence="1 2">
    <name type="scientific">Prevotella corporis</name>
    <dbReference type="NCBI Taxonomy" id="28128"/>
    <lineage>
        <taxon>Bacteria</taxon>
        <taxon>Pseudomonadati</taxon>
        <taxon>Bacteroidota</taxon>
        <taxon>Bacteroidia</taxon>
        <taxon>Bacteroidales</taxon>
        <taxon>Prevotellaceae</taxon>
        <taxon>Prevotella</taxon>
    </lineage>
</organism>
<dbReference type="Pfam" id="PF12686">
    <property type="entry name" value="DUF3800"/>
    <property type="match status" value="1"/>
</dbReference>
<comment type="caution">
    <text evidence="1">The sequence shown here is derived from an EMBL/GenBank/DDBJ whole genome shotgun (WGS) entry which is preliminary data.</text>
</comment>
<accession>A0A133QF01</accession>
<sequence>MLYIWLDESDKEGTYYSNFYGGILIKSVNVDKVLHMSQTKISEVGLDNEEIKWQKVNKFTFEKYKILIDFIFDLLENDLAKIRIFFRNNQFVPQGLTKEQKRKEYPLLYYQFIKHGFGLQYSNPNAEETNIKLLLDDMPLKGDDAKEFKRYLFGLNFDDSFKKAHLHIKMEDICEVDSKKHLPLQFMDLILGAMCFRLNDKHKIKDAITGKRGTRTKLKEDLYKYINNRIRKLHPGFNIGVNTRTKELSDRWELPYSHWSFKPSNYKRDISKAKK</sequence>
<evidence type="ECO:0000313" key="2">
    <source>
        <dbReference type="Proteomes" id="UP000070533"/>
    </source>
</evidence>
<evidence type="ECO:0008006" key="3">
    <source>
        <dbReference type="Google" id="ProtNLM"/>
    </source>
</evidence>
<dbReference type="RefSeq" id="WP_060940356.1">
    <property type="nucleotide sequence ID" value="NZ_KQ957209.1"/>
</dbReference>
<dbReference type="InterPro" id="IPR024524">
    <property type="entry name" value="DUF3800"/>
</dbReference>
<gene>
    <name evidence="1" type="ORF">HMPREF3226_00801</name>
</gene>
<keyword evidence="2" id="KW-1185">Reference proteome</keyword>
<dbReference type="EMBL" id="LRQG01000051">
    <property type="protein sequence ID" value="KXA41465.1"/>
    <property type="molecule type" value="Genomic_DNA"/>
</dbReference>
<dbReference type="STRING" id="28128.HMPREF3226_00801"/>
<dbReference type="AlphaFoldDB" id="A0A133QF01"/>
<dbReference type="Proteomes" id="UP000070533">
    <property type="component" value="Unassembled WGS sequence"/>
</dbReference>
<name>A0A133QF01_9BACT</name>
<protein>
    <recommendedName>
        <fullName evidence="3">DUF3800 domain-containing protein</fullName>
    </recommendedName>
</protein>
<proteinExistence type="predicted"/>
<dbReference type="PATRIC" id="fig|28128.5.peg.809"/>
<dbReference type="eggNOG" id="ENOG502ZAQQ">
    <property type="taxonomic scope" value="Bacteria"/>
</dbReference>
<evidence type="ECO:0000313" key="1">
    <source>
        <dbReference type="EMBL" id="KXA41465.1"/>
    </source>
</evidence>
<reference evidence="2" key="1">
    <citation type="submission" date="2016-01" db="EMBL/GenBank/DDBJ databases">
        <authorList>
            <person name="Mitreva M."/>
            <person name="Pepin K.H."/>
            <person name="Mihindukulasuriya K.A."/>
            <person name="Fulton R."/>
            <person name="Fronick C."/>
            <person name="O'Laughlin M."/>
            <person name="Miner T."/>
            <person name="Herter B."/>
            <person name="Rosa B.A."/>
            <person name="Cordes M."/>
            <person name="Tomlinson C."/>
            <person name="Wollam A."/>
            <person name="Palsikar V.B."/>
            <person name="Mardis E.R."/>
            <person name="Wilson R.K."/>
        </authorList>
    </citation>
    <scope>NUCLEOTIDE SEQUENCE [LARGE SCALE GENOMIC DNA]</scope>
    <source>
        <strain evidence="2">MJR7716</strain>
    </source>
</reference>